<evidence type="ECO:0000259" key="3">
    <source>
        <dbReference type="PROSITE" id="PS50191"/>
    </source>
</evidence>
<dbReference type="CDD" id="cd00170">
    <property type="entry name" value="SEC14"/>
    <property type="match status" value="1"/>
</dbReference>
<feature type="compositionally biased region" description="Basic and acidic residues" evidence="1">
    <location>
        <begin position="84"/>
        <end position="98"/>
    </location>
</feature>
<comment type="caution">
    <text evidence="4">The sequence shown here is derived from an EMBL/GenBank/DDBJ whole genome shotgun (WGS) entry which is preliminary data.</text>
</comment>
<dbReference type="AlphaFoldDB" id="A0A8J2PKW6"/>
<feature type="domain" description="CRAL-TRIO" evidence="3">
    <location>
        <begin position="1"/>
        <end position="98"/>
    </location>
</feature>
<keyword evidence="2" id="KW-0472">Membrane</keyword>
<sequence>LEGYNYSQFISLPTLRYYLKTFVFYSPIVYKYIKTIFVVNVTFIAESAINFVRPVLGKMLEKIEIHGTNKAKWKPRLLQHFPRESLPERYGGSKDFRPVKAYGK</sequence>
<feature type="non-terminal residue" evidence="4">
    <location>
        <position position="104"/>
    </location>
</feature>
<dbReference type="EMBL" id="CAJVCH010533979">
    <property type="protein sequence ID" value="CAG7824773.1"/>
    <property type="molecule type" value="Genomic_DNA"/>
</dbReference>
<protein>
    <recommendedName>
        <fullName evidence="3">CRAL-TRIO domain-containing protein</fullName>
    </recommendedName>
</protein>
<dbReference type="OrthoDB" id="1434354at2759"/>
<dbReference type="Pfam" id="PF00650">
    <property type="entry name" value="CRAL_TRIO"/>
    <property type="match status" value="1"/>
</dbReference>
<evidence type="ECO:0000256" key="2">
    <source>
        <dbReference type="SAM" id="Phobius"/>
    </source>
</evidence>
<keyword evidence="5" id="KW-1185">Reference proteome</keyword>
<gene>
    <name evidence="4" type="ORF">AFUS01_LOCUS34915</name>
</gene>
<dbReference type="Proteomes" id="UP000708208">
    <property type="component" value="Unassembled WGS sequence"/>
</dbReference>
<evidence type="ECO:0000313" key="5">
    <source>
        <dbReference type="Proteomes" id="UP000708208"/>
    </source>
</evidence>
<accession>A0A8J2PKW6</accession>
<proteinExistence type="predicted"/>
<reference evidence="4" key="1">
    <citation type="submission" date="2021-06" db="EMBL/GenBank/DDBJ databases">
        <authorList>
            <person name="Hodson N. C."/>
            <person name="Mongue J. A."/>
            <person name="Jaron S. K."/>
        </authorList>
    </citation>
    <scope>NUCLEOTIDE SEQUENCE</scope>
</reference>
<name>A0A8J2PKW6_9HEXA</name>
<evidence type="ECO:0000313" key="4">
    <source>
        <dbReference type="EMBL" id="CAG7824773.1"/>
    </source>
</evidence>
<feature type="region of interest" description="Disordered" evidence="1">
    <location>
        <begin position="84"/>
        <end position="104"/>
    </location>
</feature>
<dbReference type="PROSITE" id="PS50191">
    <property type="entry name" value="CRAL_TRIO"/>
    <property type="match status" value="1"/>
</dbReference>
<dbReference type="InterPro" id="IPR001251">
    <property type="entry name" value="CRAL-TRIO_dom"/>
</dbReference>
<keyword evidence="2" id="KW-1133">Transmembrane helix</keyword>
<organism evidence="4 5">
    <name type="scientific">Allacma fusca</name>
    <dbReference type="NCBI Taxonomy" id="39272"/>
    <lineage>
        <taxon>Eukaryota</taxon>
        <taxon>Metazoa</taxon>
        <taxon>Ecdysozoa</taxon>
        <taxon>Arthropoda</taxon>
        <taxon>Hexapoda</taxon>
        <taxon>Collembola</taxon>
        <taxon>Symphypleona</taxon>
        <taxon>Sminthuridae</taxon>
        <taxon>Allacma</taxon>
    </lineage>
</organism>
<keyword evidence="2" id="KW-0812">Transmembrane</keyword>
<evidence type="ECO:0000256" key="1">
    <source>
        <dbReference type="SAM" id="MobiDB-lite"/>
    </source>
</evidence>
<feature type="transmembrane region" description="Helical" evidence="2">
    <location>
        <begin position="32"/>
        <end position="52"/>
    </location>
</feature>